<comment type="caution">
    <text evidence="13">The sequence shown here is derived from an EMBL/GenBank/DDBJ whole genome shotgun (WGS) entry which is preliminary data.</text>
</comment>
<keyword evidence="6" id="KW-0675">Receptor</keyword>
<evidence type="ECO:0000256" key="4">
    <source>
        <dbReference type="ARBA" id="ARBA00023040"/>
    </source>
</evidence>
<evidence type="ECO:0008006" key="15">
    <source>
        <dbReference type="Google" id="ProtNLM"/>
    </source>
</evidence>
<feature type="transmembrane region" description="Helical" evidence="10">
    <location>
        <begin position="1414"/>
        <end position="1436"/>
    </location>
</feature>
<feature type="region of interest" description="Disordered" evidence="9">
    <location>
        <begin position="172"/>
        <end position="198"/>
    </location>
</feature>
<dbReference type="PROSITE" id="PS50259">
    <property type="entry name" value="G_PROTEIN_RECEP_F3_4"/>
    <property type="match status" value="1"/>
</dbReference>
<dbReference type="PANTHER" id="PTHR10519">
    <property type="entry name" value="GABA-B RECEPTOR"/>
    <property type="match status" value="1"/>
</dbReference>
<feature type="domain" description="WW" evidence="11">
    <location>
        <begin position="1580"/>
        <end position="1613"/>
    </location>
</feature>
<feature type="region of interest" description="Disordered" evidence="9">
    <location>
        <begin position="1558"/>
        <end position="1577"/>
    </location>
</feature>
<dbReference type="Pfam" id="PF00003">
    <property type="entry name" value="7tm_3"/>
    <property type="match status" value="1"/>
</dbReference>
<evidence type="ECO:0000256" key="6">
    <source>
        <dbReference type="ARBA" id="ARBA00023170"/>
    </source>
</evidence>
<proteinExistence type="predicted"/>
<keyword evidence="14" id="KW-1185">Reference proteome</keyword>
<feature type="region of interest" description="Disordered" evidence="9">
    <location>
        <begin position="373"/>
        <end position="416"/>
    </location>
</feature>
<evidence type="ECO:0000259" key="11">
    <source>
        <dbReference type="PROSITE" id="PS50020"/>
    </source>
</evidence>
<evidence type="ECO:0000256" key="1">
    <source>
        <dbReference type="ARBA" id="ARBA00004141"/>
    </source>
</evidence>
<dbReference type="InterPro" id="IPR036020">
    <property type="entry name" value="WW_dom_sf"/>
</dbReference>
<protein>
    <recommendedName>
        <fullName evidence="15">G-protein coupled receptors family 3 profile domain-containing protein</fullName>
    </recommendedName>
</protein>
<dbReference type="OrthoDB" id="2158641at2759"/>
<dbReference type="SUPFAM" id="SSF51045">
    <property type="entry name" value="WW domain"/>
    <property type="match status" value="1"/>
</dbReference>
<keyword evidence="7" id="KW-0325">Glycoprotein</keyword>
<name>A0A9W7AWV8_9STRA</name>
<evidence type="ECO:0000256" key="2">
    <source>
        <dbReference type="ARBA" id="ARBA00022692"/>
    </source>
</evidence>
<feature type="compositionally biased region" description="Basic and acidic residues" evidence="9">
    <location>
        <begin position="1522"/>
        <end position="1532"/>
    </location>
</feature>
<evidence type="ECO:0000256" key="7">
    <source>
        <dbReference type="ARBA" id="ARBA00023180"/>
    </source>
</evidence>
<feature type="transmembrane region" description="Helical" evidence="10">
    <location>
        <begin position="1252"/>
        <end position="1273"/>
    </location>
</feature>
<reference evidence="14" key="1">
    <citation type="journal article" date="2023" name="Commun. Biol.">
        <title>Genome analysis of Parmales, the sister group of diatoms, reveals the evolutionary specialization of diatoms from phago-mixotrophs to photoautotrophs.</title>
        <authorList>
            <person name="Ban H."/>
            <person name="Sato S."/>
            <person name="Yoshikawa S."/>
            <person name="Yamada K."/>
            <person name="Nakamura Y."/>
            <person name="Ichinomiya M."/>
            <person name="Sato N."/>
            <person name="Blanc-Mathieu R."/>
            <person name="Endo H."/>
            <person name="Kuwata A."/>
            <person name="Ogata H."/>
        </authorList>
    </citation>
    <scope>NUCLEOTIDE SEQUENCE [LARGE SCALE GENOMIC DNA]</scope>
    <source>
        <strain evidence="14">NIES 3701</strain>
    </source>
</reference>
<feature type="compositionally biased region" description="Basic and acidic residues" evidence="9">
    <location>
        <begin position="1558"/>
        <end position="1567"/>
    </location>
</feature>
<dbReference type="GO" id="GO:0007214">
    <property type="term" value="P:gamma-aminobutyric acid signaling pathway"/>
    <property type="evidence" value="ECO:0007669"/>
    <property type="project" value="TreeGrafter"/>
</dbReference>
<evidence type="ECO:0000256" key="10">
    <source>
        <dbReference type="SAM" id="Phobius"/>
    </source>
</evidence>
<feature type="compositionally biased region" description="Polar residues" evidence="9">
    <location>
        <begin position="1480"/>
        <end position="1496"/>
    </location>
</feature>
<dbReference type="GO" id="GO:0004965">
    <property type="term" value="F:G protein-coupled GABA receptor activity"/>
    <property type="evidence" value="ECO:0007669"/>
    <property type="project" value="InterPro"/>
</dbReference>
<keyword evidence="5 10" id="KW-0472">Membrane</keyword>
<dbReference type="Gene3D" id="2.60.40.10">
    <property type="entry name" value="Immunoglobulins"/>
    <property type="match status" value="1"/>
</dbReference>
<organism evidence="13 14">
    <name type="scientific">Triparma strigata</name>
    <dbReference type="NCBI Taxonomy" id="1606541"/>
    <lineage>
        <taxon>Eukaryota</taxon>
        <taxon>Sar</taxon>
        <taxon>Stramenopiles</taxon>
        <taxon>Ochrophyta</taxon>
        <taxon>Bolidophyceae</taxon>
        <taxon>Parmales</taxon>
        <taxon>Triparmaceae</taxon>
        <taxon>Triparma</taxon>
    </lineage>
</organism>
<feature type="transmembrane region" description="Helical" evidence="10">
    <location>
        <begin position="1294"/>
        <end position="1315"/>
    </location>
</feature>
<dbReference type="Gene3D" id="2.20.70.10">
    <property type="match status" value="1"/>
</dbReference>
<feature type="transmembrane region" description="Helical" evidence="10">
    <location>
        <begin position="1220"/>
        <end position="1240"/>
    </location>
</feature>
<dbReference type="InterPro" id="IPR017978">
    <property type="entry name" value="GPCR_3_C"/>
</dbReference>
<dbReference type="CDD" id="cd00201">
    <property type="entry name" value="WW"/>
    <property type="match status" value="1"/>
</dbReference>
<feature type="domain" description="G-protein coupled receptors family 3 profile" evidence="12">
    <location>
        <begin position="1182"/>
        <end position="1444"/>
    </location>
</feature>
<evidence type="ECO:0000313" key="14">
    <source>
        <dbReference type="Proteomes" id="UP001165085"/>
    </source>
</evidence>
<dbReference type="InterPro" id="IPR013783">
    <property type="entry name" value="Ig-like_fold"/>
</dbReference>
<feature type="transmembrane region" description="Helical" evidence="10">
    <location>
        <begin position="1384"/>
        <end position="1402"/>
    </location>
</feature>
<evidence type="ECO:0000313" key="13">
    <source>
        <dbReference type="EMBL" id="GMH75400.1"/>
    </source>
</evidence>
<dbReference type="GO" id="GO:0038039">
    <property type="term" value="C:G protein-coupled receptor heterodimeric complex"/>
    <property type="evidence" value="ECO:0007669"/>
    <property type="project" value="TreeGrafter"/>
</dbReference>
<comment type="subcellular location">
    <subcellularLocation>
        <location evidence="1">Membrane</location>
        <topology evidence="1">Multi-pass membrane protein</topology>
    </subcellularLocation>
</comment>
<evidence type="ECO:0000256" key="9">
    <source>
        <dbReference type="SAM" id="MobiDB-lite"/>
    </source>
</evidence>
<keyword evidence="8" id="KW-0807">Transducer</keyword>
<evidence type="ECO:0000256" key="5">
    <source>
        <dbReference type="ARBA" id="ARBA00023136"/>
    </source>
</evidence>
<gene>
    <name evidence="13" type="ORF">TrST_g11709</name>
</gene>
<sequence length="1614" mass="175442">MRSALAFEPFCSTPRALRRHIPPFPDLLPKMVLLRFPVLLFLLSCLLNFSLSSATTCNVDYAVSEDDPTCMSRCYDDINGYTFNILDTCSYFIGTGWERADNGELAPWATGTSTSITKDRCGVYKVLTVYHNRIYLYCSQCAVGHSATATRTLSYLGATGDFQAVDGCVEESSQTSAPTPTPVCTPTDTSSDGDRTGDKCDPDYRVGTTWCGKYDDDDFKSNEMCCNCGGGSTSNGGGSGPSPTPATLPSITLTDSSTGSTTSTCKVTNNCFYTGLFSGGSNTLYSKSESCSFRTDMAATLSVQEWEVENPTSSGTFYDKITMPNGEKYGGETGPTPDGQTVQAGQTISWSSDGSVQKKGFAICLEKLTEAPTKAPTTAPTKAGTAAPTRPGTTSAPTKAPTKAPTSAPTKAPTKAPTIAPTVFESQAPTAEYGCNHKCWTGAEDCCEKITTNLFVSSQITSRILFYNLEEKNFKTFLEAGNAPPCEKCSEFLVMENGLGGGHLAFSAKGSEIYFARPKHGDDNGSIESFDAQTGAFKRSIIGSLSTGGDFDPGILRVFNFGDGQVARLFSERATGKLYVIASNTIKEVLANPMGCEMVDIAAEFKSTSNSVEILIVSSCSSAADRIDKVQVDGTTFDASPAPASPGAALAMLPAGFDGVSVEWVDDGADGDSLTSTFWVAGQPANAGVDTHILEYKLSDIDNPTGVLKLADLDSTRDGINLGMIRRAPNNLVYGSEREFGLPLIIDPAILGEDRVIGQTGAKHGDLADSFGIAFSPNAYGLKSVVSASKISETIVAGEAYSFAVDLKDSSGNNVQTYNALEAIVKGDVNLVSDGQNFKSSVSIKLDDDIVQDLEQKNLYEGTLMVEKASSSGKDEADKWEMQVGLSGLGMAIGGAVRFWVVAGNTSSTTTRLSKTYEESTAGKTVELIVETYDKYGNARSFDDVAGDELDRAKFAAVPVGDVNNRAKDNAMVIERTDSGTFKVSITSNISQPFTYDVTFDGVPIANSPAHMVFRPAEFSPETSEAIGPSLTKFIPSDVDSRPNTFKIFARDRFRNIINGNSIHNHVNITLIAVQKNSVLYEELSFWELIAGEEVSTRTSGGGGKEPLSKFSEFEVETTRVTEPDGSILVSFVVTDPYVDFLRLTVNFTETGDFIQHNSQPLKDFKIRPSLVITVKTVGVEEMITVMFISAFVVMYTMFFAFLVWCWRGENAIKFSQRKLLNLLLVGIFIVNITIMTTTFPVVIEWKYSCMLYGWGAIIGLSLIEFTLIAKLWRVHSIAYAPAQARVKITDEFLMKRITIGMGVVTLYSLVASIIEPLHKIRITSPDAVLDEFGTEHYVEISECPWDSTIWYPIGFIVITALIVVCAMATQSRKIPSAFAESKWIALSMYTLVLCLCFVGYLTFDRTLKFERPAFYHAGVALPISLASFVFMNLMFGPKFRKIIRGKKLELMDIKVKDDSSIGSGDGGVEMNRMTGVARGNSTRASSQKRGSSRWSVGSYIGSPLSSRSGRGFDMEGGGGRSDSDLEEKHSQEIKKMEGKYKALQEQYKRLEKLYKSEKRKEEEKRKQATQLGDSGLEIAPEGSQWKIFYDQTGSPYYYNISTEECSYTKPAQW</sequence>
<keyword evidence="2 10" id="KW-0812">Transmembrane</keyword>
<evidence type="ECO:0000256" key="3">
    <source>
        <dbReference type="ARBA" id="ARBA00022989"/>
    </source>
</evidence>
<dbReference type="PANTHER" id="PTHR10519:SF20">
    <property type="entry name" value="G-PROTEIN COUPLED RECEPTOR 156-RELATED"/>
    <property type="match status" value="1"/>
</dbReference>
<dbReference type="InterPro" id="IPR001202">
    <property type="entry name" value="WW_dom"/>
</dbReference>
<dbReference type="SUPFAM" id="SSF75011">
    <property type="entry name" value="3-carboxy-cis,cis-mucoante lactonizing enzyme"/>
    <property type="match status" value="1"/>
</dbReference>
<dbReference type="Proteomes" id="UP001165085">
    <property type="component" value="Unassembled WGS sequence"/>
</dbReference>
<feature type="compositionally biased region" description="Low complexity" evidence="9">
    <location>
        <begin position="175"/>
        <end position="190"/>
    </location>
</feature>
<feature type="transmembrane region" description="Helical" evidence="10">
    <location>
        <begin position="1350"/>
        <end position="1372"/>
    </location>
</feature>
<accession>A0A9W7AWV8</accession>
<keyword evidence="3 10" id="KW-1133">Transmembrane helix</keyword>
<dbReference type="InterPro" id="IPR002455">
    <property type="entry name" value="GPCR3_GABA-B"/>
</dbReference>
<dbReference type="PROSITE" id="PS50020">
    <property type="entry name" value="WW_DOMAIN_2"/>
    <property type="match status" value="1"/>
</dbReference>
<evidence type="ECO:0000259" key="12">
    <source>
        <dbReference type="PROSITE" id="PS50259"/>
    </source>
</evidence>
<dbReference type="EMBL" id="BRXY01000189">
    <property type="protein sequence ID" value="GMH75400.1"/>
    <property type="molecule type" value="Genomic_DNA"/>
</dbReference>
<feature type="region of interest" description="Disordered" evidence="9">
    <location>
        <begin position="1465"/>
        <end position="1532"/>
    </location>
</feature>
<keyword evidence="4" id="KW-0297">G-protein coupled receptor</keyword>
<evidence type="ECO:0000256" key="8">
    <source>
        <dbReference type="ARBA" id="ARBA00023224"/>
    </source>
</evidence>
<feature type="transmembrane region" description="Helical" evidence="10">
    <location>
        <begin position="1183"/>
        <end position="1208"/>
    </location>
</feature>